<dbReference type="WBParaSite" id="SCUD_0000588101-mRNA-1">
    <property type="protein sequence ID" value="SCUD_0000588101-mRNA-1"/>
    <property type="gene ID" value="SCUD_0000588101"/>
</dbReference>
<evidence type="ECO:0000313" key="1">
    <source>
        <dbReference type="EMBL" id="VDO98953.1"/>
    </source>
</evidence>
<reference evidence="1 2" key="2">
    <citation type="submission" date="2018-11" db="EMBL/GenBank/DDBJ databases">
        <authorList>
            <consortium name="Pathogen Informatics"/>
        </authorList>
    </citation>
    <scope>NUCLEOTIDE SEQUENCE [LARGE SCALE GENOMIC DNA]</scope>
    <source>
        <strain evidence="1">Dakar</strain>
        <strain evidence="2">Dakar, Senegal</strain>
    </source>
</reference>
<reference evidence="3" key="1">
    <citation type="submission" date="2016-06" db="UniProtKB">
        <authorList>
            <consortium name="WormBaseParasite"/>
        </authorList>
    </citation>
    <scope>IDENTIFICATION</scope>
</reference>
<gene>
    <name evidence="1" type="ORF">SCUD_LOCUS5882</name>
</gene>
<accession>A0A183JT41</accession>
<sequence>MTLKLKKHCTTGEISLQKFNTDFIQDIDKLNEFQMDLNNRFQALQDILKEETTMEDNWEGIKEAPTSTC</sequence>
<keyword evidence="2" id="KW-1185">Reference proteome</keyword>
<evidence type="ECO:0000313" key="3">
    <source>
        <dbReference type="WBParaSite" id="SCUD_0000588101-mRNA-1"/>
    </source>
</evidence>
<organism evidence="3">
    <name type="scientific">Schistosoma curassoni</name>
    <dbReference type="NCBI Taxonomy" id="6186"/>
    <lineage>
        <taxon>Eukaryota</taxon>
        <taxon>Metazoa</taxon>
        <taxon>Spiralia</taxon>
        <taxon>Lophotrochozoa</taxon>
        <taxon>Platyhelminthes</taxon>
        <taxon>Trematoda</taxon>
        <taxon>Digenea</taxon>
        <taxon>Strigeidida</taxon>
        <taxon>Schistosomatoidea</taxon>
        <taxon>Schistosomatidae</taxon>
        <taxon>Schistosoma</taxon>
    </lineage>
</organism>
<proteinExistence type="predicted"/>
<dbReference type="AlphaFoldDB" id="A0A183JT41"/>
<dbReference type="Proteomes" id="UP000279833">
    <property type="component" value="Unassembled WGS sequence"/>
</dbReference>
<name>A0A183JT41_9TREM</name>
<dbReference type="EMBL" id="UZAK01010777">
    <property type="protein sequence ID" value="VDO98953.1"/>
    <property type="molecule type" value="Genomic_DNA"/>
</dbReference>
<protein>
    <submittedName>
        <fullName evidence="1 3">Uncharacterized protein</fullName>
    </submittedName>
</protein>
<evidence type="ECO:0000313" key="2">
    <source>
        <dbReference type="Proteomes" id="UP000279833"/>
    </source>
</evidence>